<accession>A0A2A2EWH2</accession>
<organism evidence="2 3">
    <name type="scientific">Halomonas salipaludis</name>
    <dbReference type="NCBI Taxonomy" id="2032625"/>
    <lineage>
        <taxon>Bacteria</taxon>
        <taxon>Pseudomonadati</taxon>
        <taxon>Pseudomonadota</taxon>
        <taxon>Gammaproteobacteria</taxon>
        <taxon>Oceanospirillales</taxon>
        <taxon>Halomonadaceae</taxon>
        <taxon>Halomonas</taxon>
    </lineage>
</organism>
<gene>
    <name evidence="2" type="ORF">CK498_12295</name>
</gene>
<keyword evidence="3" id="KW-1185">Reference proteome</keyword>
<reference evidence="2 3" key="1">
    <citation type="submission" date="2017-08" db="EMBL/GenBank/DDBJ databases">
        <title>Halomonas alkalisoli sp. nov., isolated from saline alkaline soil.</title>
        <authorList>
            <person name="Wang D."/>
            <person name="Zhang G."/>
        </authorList>
    </citation>
    <scope>NUCLEOTIDE SEQUENCE [LARGE SCALE GENOMIC DNA]</scope>
    <source>
        <strain evidence="2 3">WRN001</strain>
    </source>
</reference>
<sequence length="79" mass="8426">MTDTSPTDPKRASRLDPRDHLLARQALTEAVTELAKRGISGEALQRHAVEIATALREGLAVLSAAAENGSDRQSPDALH</sequence>
<feature type="compositionally biased region" description="Basic and acidic residues" evidence="1">
    <location>
        <begin position="8"/>
        <end position="21"/>
    </location>
</feature>
<dbReference type="Proteomes" id="UP000217771">
    <property type="component" value="Unassembled WGS sequence"/>
</dbReference>
<feature type="region of interest" description="Disordered" evidence="1">
    <location>
        <begin position="1"/>
        <end position="21"/>
    </location>
</feature>
<comment type="caution">
    <text evidence="2">The sequence shown here is derived from an EMBL/GenBank/DDBJ whole genome shotgun (WGS) entry which is preliminary data.</text>
</comment>
<dbReference type="EMBL" id="NSKB01000004">
    <property type="protein sequence ID" value="PAU76755.1"/>
    <property type="molecule type" value="Genomic_DNA"/>
</dbReference>
<evidence type="ECO:0000313" key="3">
    <source>
        <dbReference type="Proteomes" id="UP000217771"/>
    </source>
</evidence>
<dbReference type="OrthoDB" id="9881107at2"/>
<dbReference type="RefSeq" id="WP_095621144.1">
    <property type="nucleotide sequence ID" value="NZ_NSKB01000004.1"/>
</dbReference>
<evidence type="ECO:0000256" key="1">
    <source>
        <dbReference type="SAM" id="MobiDB-lite"/>
    </source>
</evidence>
<dbReference type="AlphaFoldDB" id="A0A2A2EWH2"/>
<protein>
    <submittedName>
        <fullName evidence="2">Uncharacterized protein</fullName>
    </submittedName>
</protein>
<proteinExistence type="predicted"/>
<evidence type="ECO:0000313" key="2">
    <source>
        <dbReference type="EMBL" id="PAU76755.1"/>
    </source>
</evidence>
<name>A0A2A2EWH2_9GAMM</name>